<proteinExistence type="predicted"/>
<dbReference type="EMBL" id="AJMT01000052">
    <property type="protein sequence ID" value="EIG29702.1"/>
    <property type="molecule type" value="Genomic_DNA"/>
</dbReference>
<name>I2NV41_NEISI</name>
<evidence type="ECO:0000313" key="2">
    <source>
        <dbReference type="Proteomes" id="UP000004473"/>
    </source>
</evidence>
<reference evidence="1 2" key="1">
    <citation type="submission" date="2012-04" db="EMBL/GenBank/DDBJ databases">
        <authorList>
            <person name="Harkins D.M."/>
            <person name="Madupu R."/>
            <person name="Durkin A.S."/>
            <person name="Torralba M."/>
            <person name="Methe B."/>
            <person name="Sutton G.G."/>
            <person name="Nelson K.E."/>
        </authorList>
    </citation>
    <scope>NUCLEOTIDE SEQUENCE [LARGE SCALE GENOMIC DNA]</scope>
    <source>
        <strain evidence="1 2">VK64</strain>
    </source>
</reference>
<dbReference type="Proteomes" id="UP000004473">
    <property type="component" value="Unassembled WGS sequence"/>
</dbReference>
<dbReference type="AlphaFoldDB" id="I2NV41"/>
<comment type="caution">
    <text evidence="1">The sequence shown here is derived from an EMBL/GenBank/DDBJ whole genome shotgun (WGS) entry which is preliminary data.</text>
</comment>
<dbReference type="PATRIC" id="fig|1095748.3.peg.704"/>
<gene>
    <name evidence="1" type="ORF">HMPREF1051_1041</name>
</gene>
<accession>I2NV41</accession>
<evidence type="ECO:0000313" key="1">
    <source>
        <dbReference type="EMBL" id="EIG29702.1"/>
    </source>
</evidence>
<sequence length="59" mass="6686">MEIRFSDDLFVSAFHHPPTTDLPFFIGSVWGTRARTWFSDDLRVSLPEGKSVLLCLAVC</sequence>
<organism evidence="1 2">
    <name type="scientific">Neisseria sicca VK64</name>
    <dbReference type="NCBI Taxonomy" id="1095748"/>
    <lineage>
        <taxon>Bacteria</taxon>
        <taxon>Pseudomonadati</taxon>
        <taxon>Pseudomonadota</taxon>
        <taxon>Betaproteobacteria</taxon>
        <taxon>Neisseriales</taxon>
        <taxon>Neisseriaceae</taxon>
        <taxon>Neisseria</taxon>
    </lineage>
</organism>
<protein>
    <submittedName>
        <fullName evidence="1">Uncharacterized protein</fullName>
    </submittedName>
</protein>